<evidence type="ECO:0000313" key="12">
    <source>
        <dbReference type="Proteomes" id="UP000070174"/>
    </source>
</evidence>
<dbReference type="GO" id="GO:0062054">
    <property type="term" value="F:fluoride channel activity"/>
    <property type="evidence" value="ECO:0007669"/>
    <property type="project" value="UniProtKB-UniRule"/>
</dbReference>
<accession>A0A133PP84</accession>
<comment type="caution">
    <text evidence="11">The sequence shown here is derived from an EMBL/GenBank/DDBJ whole genome shotgun (WGS) entry which is preliminary data.</text>
</comment>
<evidence type="ECO:0000256" key="6">
    <source>
        <dbReference type="ARBA" id="ARBA00023303"/>
    </source>
</evidence>
<keyword evidence="10" id="KW-0813">Transport</keyword>
<evidence type="ECO:0000256" key="3">
    <source>
        <dbReference type="ARBA" id="ARBA00022692"/>
    </source>
</evidence>
<feature type="binding site" evidence="10">
    <location>
        <position position="70"/>
    </location>
    <ligand>
        <name>Na(+)</name>
        <dbReference type="ChEBI" id="CHEBI:29101"/>
        <note>structural</note>
    </ligand>
</feature>
<dbReference type="GO" id="GO:0140114">
    <property type="term" value="P:cellular detoxification of fluoride"/>
    <property type="evidence" value="ECO:0007669"/>
    <property type="project" value="UniProtKB-UniRule"/>
</dbReference>
<evidence type="ECO:0000256" key="2">
    <source>
        <dbReference type="ARBA" id="ARBA00022475"/>
    </source>
</evidence>
<dbReference type="Pfam" id="PF02537">
    <property type="entry name" value="CRCB"/>
    <property type="match status" value="1"/>
</dbReference>
<dbReference type="InterPro" id="IPR003691">
    <property type="entry name" value="FluC"/>
</dbReference>
<dbReference type="GO" id="GO:0005886">
    <property type="term" value="C:plasma membrane"/>
    <property type="evidence" value="ECO:0007669"/>
    <property type="project" value="UniProtKB-SubCell"/>
</dbReference>
<dbReference type="PANTHER" id="PTHR28259">
    <property type="entry name" value="FLUORIDE EXPORT PROTEIN 1-RELATED"/>
    <property type="match status" value="1"/>
</dbReference>
<dbReference type="PATRIC" id="fig|54005.3.peg.868"/>
<gene>
    <name evidence="10" type="primary">fluC</name>
    <name evidence="10" type="synonym">crcB</name>
    <name evidence="11" type="ORF">HMPREF3229_00883</name>
</gene>
<dbReference type="Proteomes" id="UP000070174">
    <property type="component" value="Unassembled WGS sequence"/>
</dbReference>
<keyword evidence="4 10" id="KW-1133">Transmembrane helix</keyword>
<feature type="transmembrane region" description="Helical" evidence="10">
    <location>
        <begin position="95"/>
        <end position="112"/>
    </location>
</feature>
<evidence type="ECO:0000256" key="8">
    <source>
        <dbReference type="ARBA" id="ARBA00035585"/>
    </source>
</evidence>
<dbReference type="PANTHER" id="PTHR28259:SF1">
    <property type="entry name" value="FLUORIDE EXPORT PROTEIN 1-RELATED"/>
    <property type="match status" value="1"/>
</dbReference>
<evidence type="ECO:0000256" key="9">
    <source>
        <dbReference type="ARBA" id="ARBA00049940"/>
    </source>
</evidence>
<dbReference type="AlphaFoldDB" id="A0A133PP84"/>
<keyword evidence="6 10" id="KW-0407">Ion channel</keyword>
<dbReference type="NCBIfam" id="TIGR00494">
    <property type="entry name" value="crcB"/>
    <property type="match status" value="1"/>
</dbReference>
<protein>
    <recommendedName>
        <fullName evidence="10">Fluoride-specific ion channel FluC</fullName>
    </recommendedName>
</protein>
<sequence length="120" mass="13246">MYIFVGLGGALGSLLRYFLSTTIKSHGDFPLGTFIINVVGSFLIGLIAFYAEKNNLDSRFVLFLKVGFCGGFTTFSTFAFEIFNLGDNQKFGTGIFYAFLSIVLSLFAIYLAREIAIKAF</sequence>
<keyword evidence="5 10" id="KW-0472">Membrane</keyword>
<reference evidence="11 12" key="1">
    <citation type="submission" date="2016-01" db="EMBL/GenBank/DDBJ databases">
        <authorList>
            <person name="Oliw E.H."/>
        </authorList>
    </citation>
    <scope>NUCLEOTIDE SEQUENCE [LARGE SCALE GENOMIC DNA]</scope>
    <source>
        <strain evidence="11 12">CMW7756A</strain>
    </source>
</reference>
<evidence type="ECO:0000256" key="10">
    <source>
        <dbReference type="HAMAP-Rule" id="MF_00454"/>
    </source>
</evidence>
<dbReference type="GO" id="GO:0046872">
    <property type="term" value="F:metal ion binding"/>
    <property type="evidence" value="ECO:0007669"/>
    <property type="project" value="UniProtKB-KW"/>
</dbReference>
<feature type="binding site" evidence="10">
    <location>
        <position position="73"/>
    </location>
    <ligand>
        <name>Na(+)</name>
        <dbReference type="ChEBI" id="CHEBI:29101"/>
        <note>structural</note>
    </ligand>
</feature>
<keyword evidence="10" id="KW-0479">Metal-binding</keyword>
<keyword evidence="10" id="KW-0406">Ion transport</keyword>
<keyword evidence="2 10" id="KW-1003">Cell membrane</keyword>
<comment type="function">
    <text evidence="9 10">Fluoride-specific ion channel. Important for reducing fluoride concentration in the cell, thus reducing its toxicity.</text>
</comment>
<feature type="transmembrane region" description="Helical" evidence="10">
    <location>
        <begin position="62"/>
        <end position="83"/>
    </location>
</feature>
<name>A0A133PP84_9FIRM</name>
<keyword evidence="3 10" id="KW-0812">Transmembrane</keyword>
<evidence type="ECO:0000256" key="7">
    <source>
        <dbReference type="ARBA" id="ARBA00035120"/>
    </source>
</evidence>
<proteinExistence type="inferred from homology"/>
<dbReference type="HAMAP" id="MF_00454">
    <property type="entry name" value="FluC"/>
    <property type="match status" value="1"/>
</dbReference>
<feature type="transmembrane region" description="Helical" evidence="10">
    <location>
        <begin position="30"/>
        <end position="50"/>
    </location>
</feature>
<comment type="subcellular location">
    <subcellularLocation>
        <location evidence="1 10">Cell membrane</location>
        <topology evidence="1 10">Multi-pass membrane protein</topology>
    </subcellularLocation>
</comment>
<comment type="activity regulation">
    <text evidence="10">Na(+) is not transported, but it plays an essential structural role and its presence is essential for fluoride channel function.</text>
</comment>
<comment type="catalytic activity">
    <reaction evidence="8">
        <text>fluoride(in) = fluoride(out)</text>
        <dbReference type="Rhea" id="RHEA:76159"/>
        <dbReference type="ChEBI" id="CHEBI:17051"/>
    </reaction>
    <physiologicalReaction direction="left-to-right" evidence="8">
        <dbReference type="Rhea" id="RHEA:76160"/>
    </physiologicalReaction>
</comment>
<evidence type="ECO:0000256" key="4">
    <source>
        <dbReference type="ARBA" id="ARBA00022989"/>
    </source>
</evidence>
<keyword evidence="10" id="KW-0915">Sodium</keyword>
<organism evidence="11">
    <name type="scientific">Peptoniphilus harei</name>
    <dbReference type="NCBI Taxonomy" id="54005"/>
    <lineage>
        <taxon>Bacteria</taxon>
        <taxon>Bacillati</taxon>
        <taxon>Bacillota</taxon>
        <taxon>Tissierellia</taxon>
        <taxon>Tissierellales</taxon>
        <taxon>Peptoniphilaceae</taxon>
        <taxon>Peptoniphilus</taxon>
    </lineage>
</organism>
<comment type="similarity">
    <text evidence="7 10">Belongs to the fluoride channel Fluc/FEX (TC 1.A.43) family.</text>
</comment>
<evidence type="ECO:0000256" key="1">
    <source>
        <dbReference type="ARBA" id="ARBA00004651"/>
    </source>
</evidence>
<dbReference type="EMBL" id="LRQE01000025">
    <property type="protein sequence ID" value="KXA30420.1"/>
    <property type="molecule type" value="Genomic_DNA"/>
</dbReference>
<dbReference type="RefSeq" id="WP_060800061.1">
    <property type="nucleotide sequence ID" value="NZ_KQ957097.1"/>
</dbReference>
<evidence type="ECO:0000256" key="5">
    <source>
        <dbReference type="ARBA" id="ARBA00023136"/>
    </source>
</evidence>
<evidence type="ECO:0000313" key="11">
    <source>
        <dbReference type="EMBL" id="KXA30420.1"/>
    </source>
</evidence>